<dbReference type="OrthoDB" id="6078042at2759"/>
<dbReference type="Proteomes" id="UP000504603">
    <property type="component" value="Unplaced"/>
</dbReference>
<organism evidence="2 3">
    <name type="scientific">Momordica charantia</name>
    <name type="common">Bitter gourd</name>
    <name type="synonym">Balsam pear</name>
    <dbReference type="NCBI Taxonomy" id="3673"/>
    <lineage>
        <taxon>Eukaryota</taxon>
        <taxon>Viridiplantae</taxon>
        <taxon>Streptophyta</taxon>
        <taxon>Embryophyta</taxon>
        <taxon>Tracheophyta</taxon>
        <taxon>Spermatophyta</taxon>
        <taxon>Magnoliopsida</taxon>
        <taxon>eudicotyledons</taxon>
        <taxon>Gunneridae</taxon>
        <taxon>Pentapetalae</taxon>
        <taxon>rosids</taxon>
        <taxon>fabids</taxon>
        <taxon>Cucurbitales</taxon>
        <taxon>Cucurbitaceae</taxon>
        <taxon>Momordiceae</taxon>
        <taxon>Momordica</taxon>
    </lineage>
</organism>
<evidence type="ECO:0000313" key="2">
    <source>
        <dbReference type="Proteomes" id="UP000504603"/>
    </source>
</evidence>
<sequence>MQRYSAVVARNYLVRAFLDSKNMKPGDKLLEEIEGAIRNCEVGIAVFSPRYCESYFCLHELALMVEKKKKIIPIFVDVRPSQLRIEYNQSCPDKELQRFNSALGEAKYTVGLTFNSLTGDWSELLRKASNAVIDNLIGGEAGEMPDN</sequence>
<dbReference type="Gene3D" id="3.40.50.10140">
    <property type="entry name" value="Toll/interleukin-1 receptor homology (TIR) domain"/>
    <property type="match status" value="1"/>
</dbReference>
<protein>
    <submittedName>
        <fullName evidence="3">Uncharacterized protein LOC111010893</fullName>
    </submittedName>
</protein>
<dbReference type="Pfam" id="PF13676">
    <property type="entry name" value="TIR_2"/>
    <property type="match status" value="1"/>
</dbReference>
<evidence type="ECO:0000259" key="1">
    <source>
        <dbReference type="PROSITE" id="PS50104"/>
    </source>
</evidence>
<feature type="domain" description="TIR" evidence="1">
    <location>
        <begin position="1"/>
        <end position="129"/>
    </location>
</feature>
<name>A0A6J1CF13_MOMCH</name>
<dbReference type="SMART" id="SM00255">
    <property type="entry name" value="TIR"/>
    <property type="match status" value="1"/>
</dbReference>
<evidence type="ECO:0000313" key="3">
    <source>
        <dbReference type="RefSeq" id="XP_022140161.1"/>
    </source>
</evidence>
<dbReference type="GO" id="GO:0007165">
    <property type="term" value="P:signal transduction"/>
    <property type="evidence" value="ECO:0007669"/>
    <property type="project" value="InterPro"/>
</dbReference>
<reference evidence="3" key="1">
    <citation type="submission" date="2025-08" db="UniProtKB">
        <authorList>
            <consortium name="RefSeq"/>
        </authorList>
    </citation>
    <scope>IDENTIFICATION</scope>
    <source>
        <strain evidence="3">OHB3-1</strain>
    </source>
</reference>
<dbReference type="PANTHER" id="PTHR31008:SF40">
    <property type="entry name" value="TOLL-INTERLEUKIN-RESISTANCE (TIR) DOMAIN FAMILY PROTEIN"/>
    <property type="match status" value="1"/>
</dbReference>
<dbReference type="KEGG" id="mcha:111010893"/>
<accession>A0A6J1CF13</accession>
<dbReference type="RefSeq" id="XP_022140161.1">
    <property type="nucleotide sequence ID" value="XM_022284469.1"/>
</dbReference>
<dbReference type="PANTHER" id="PTHR31008">
    <property type="entry name" value="COP1-INTERACTING PROTEIN-RELATED"/>
    <property type="match status" value="1"/>
</dbReference>
<dbReference type="PROSITE" id="PS50104">
    <property type="entry name" value="TIR"/>
    <property type="match status" value="1"/>
</dbReference>
<dbReference type="InterPro" id="IPR035897">
    <property type="entry name" value="Toll_tir_struct_dom_sf"/>
</dbReference>
<dbReference type="AlphaFoldDB" id="A0A6J1CF13"/>
<gene>
    <name evidence="3" type="primary">LOC111010893</name>
</gene>
<dbReference type="GeneID" id="111010893"/>
<keyword evidence="2" id="KW-1185">Reference proteome</keyword>
<dbReference type="InterPro" id="IPR000157">
    <property type="entry name" value="TIR_dom"/>
</dbReference>
<dbReference type="SUPFAM" id="SSF52200">
    <property type="entry name" value="Toll/Interleukin receptor TIR domain"/>
    <property type="match status" value="1"/>
</dbReference>
<proteinExistence type="predicted"/>